<feature type="region of interest" description="Disordered" evidence="5">
    <location>
        <begin position="314"/>
        <end position="372"/>
    </location>
</feature>
<evidence type="ECO:0000256" key="4">
    <source>
        <dbReference type="ARBA" id="ARBA00023136"/>
    </source>
</evidence>
<dbReference type="OrthoDB" id="2014092at2759"/>
<proteinExistence type="predicted"/>
<dbReference type="STRING" id="29172.A0A0D8X784"/>
<organism evidence="7 8">
    <name type="scientific">Dictyocaulus viviparus</name>
    <name type="common">Bovine lungworm</name>
    <dbReference type="NCBI Taxonomy" id="29172"/>
    <lineage>
        <taxon>Eukaryota</taxon>
        <taxon>Metazoa</taxon>
        <taxon>Ecdysozoa</taxon>
        <taxon>Nematoda</taxon>
        <taxon>Chromadorea</taxon>
        <taxon>Rhabditida</taxon>
        <taxon>Rhabditina</taxon>
        <taxon>Rhabditomorpha</taxon>
        <taxon>Strongyloidea</taxon>
        <taxon>Metastrongylidae</taxon>
        <taxon>Dictyocaulus</taxon>
    </lineage>
</organism>
<evidence type="ECO:0000256" key="6">
    <source>
        <dbReference type="SAM" id="Phobius"/>
    </source>
</evidence>
<feature type="transmembrane region" description="Helical" evidence="6">
    <location>
        <begin position="65"/>
        <end position="89"/>
    </location>
</feature>
<dbReference type="Pfam" id="PF00335">
    <property type="entry name" value="Tetraspanin"/>
    <property type="match status" value="1"/>
</dbReference>
<keyword evidence="2 6" id="KW-0812">Transmembrane</keyword>
<feature type="compositionally biased region" description="Polar residues" evidence="5">
    <location>
        <begin position="347"/>
        <end position="372"/>
    </location>
</feature>
<dbReference type="AlphaFoldDB" id="A0A0D8X784"/>
<dbReference type="Gene3D" id="1.10.1450.10">
    <property type="entry name" value="Tetraspanin"/>
    <property type="match status" value="1"/>
</dbReference>
<dbReference type="PANTHER" id="PTHR19282">
    <property type="entry name" value="TETRASPANIN"/>
    <property type="match status" value="1"/>
</dbReference>
<sequence length="372" mass="41718">MFQLCGIGILALGVYLFIKDFGEFKLLDIFLNPAILLGVIGSCVSIVSLIGSLGALRDNIFLLKAFAICVFLCYLVIVVATFGLFVLFYSDTTDGLSAHSVLVYAIKNYHTNRNLAEIVDSLQENLECCGVSSVAQGYRDWNLSYQFNCTTANPQPERCGVPFSCCRKSVISEAAGLSNPLLPAMRSLECWQNTLKKRPQDLEHDIYTRGCLQPLRTVFESHAIHIGLAVAVIVIPVCVLVCLTNVLARQIDHQRLLLEREARRHQKRIKRERYRHQIDTEAMNRLEDGKLSDHEISGLKNVAVSKPLERSSLTSLSIEQPQKCRTNQESCNSDAKKTRNQRRRRSGTSSSNPRVQPFVQQPTDLLKSSKNC</sequence>
<feature type="transmembrane region" description="Helical" evidence="6">
    <location>
        <begin position="223"/>
        <end position="248"/>
    </location>
</feature>
<gene>
    <name evidence="7" type="ORF">DICVIV_13647</name>
</gene>
<feature type="transmembrane region" description="Helical" evidence="6">
    <location>
        <begin position="34"/>
        <end position="53"/>
    </location>
</feature>
<protein>
    <submittedName>
        <fullName evidence="7">Tetraspanin family protein</fullName>
    </submittedName>
</protein>
<evidence type="ECO:0000256" key="3">
    <source>
        <dbReference type="ARBA" id="ARBA00022989"/>
    </source>
</evidence>
<dbReference type="Proteomes" id="UP000053766">
    <property type="component" value="Unassembled WGS sequence"/>
</dbReference>
<evidence type="ECO:0000256" key="1">
    <source>
        <dbReference type="ARBA" id="ARBA00004141"/>
    </source>
</evidence>
<dbReference type="InterPro" id="IPR008952">
    <property type="entry name" value="Tetraspanin_EC2_sf"/>
</dbReference>
<evidence type="ECO:0000256" key="5">
    <source>
        <dbReference type="SAM" id="MobiDB-lite"/>
    </source>
</evidence>
<evidence type="ECO:0000256" key="2">
    <source>
        <dbReference type="ARBA" id="ARBA00022692"/>
    </source>
</evidence>
<keyword evidence="8" id="KW-1185">Reference proteome</keyword>
<dbReference type="InterPro" id="IPR018499">
    <property type="entry name" value="Tetraspanin/Peripherin"/>
</dbReference>
<keyword evidence="4 6" id="KW-0472">Membrane</keyword>
<keyword evidence="3 6" id="KW-1133">Transmembrane helix</keyword>
<comment type="subcellular location">
    <subcellularLocation>
        <location evidence="1">Membrane</location>
        <topology evidence="1">Multi-pass membrane protein</topology>
    </subcellularLocation>
</comment>
<name>A0A0D8X784_DICVI</name>
<evidence type="ECO:0000313" key="8">
    <source>
        <dbReference type="Proteomes" id="UP000053766"/>
    </source>
</evidence>
<dbReference type="SUPFAM" id="SSF48652">
    <property type="entry name" value="Tetraspanin"/>
    <property type="match status" value="1"/>
</dbReference>
<dbReference type="EMBL" id="KN717253">
    <property type="protein sequence ID" value="KJH40400.1"/>
    <property type="molecule type" value="Genomic_DNA"/>
</dbReference>
<evidence type="ECO:0000313" key="7">
    <source>
        <dbReference type="EMBL" id="KJH40400.1"/>
    </source>
</evidence>
<feature type="compositionally biased region" description="Polar residues" evidence="5">
    <location>
        <begin position="314"/>
        <end position="333"/>
    </location>
</feature>
<accession>A0A0D8X784</accession>
<reference evidence="8" key="2">
    <citation type="journal article" date="2016" name="Sci. Rep.">
        <title>Dictyocaulus viviparus genome, variome and transcriptome elucidate lungworm biology and support future intervention.</title>
        <authorList>
            <person name="McNulty S.N."/>
            <person name="Strube C."/>
            <person name="Rosa B.A."/>
            <person name="Martin J.C."/>
            <person name="Tyagi R."/>
            <person name="Choi Y.J."/>
            <person name="Wang Q."/>
            <person name="Hallsworth Pepin K."/>
            <person name="Zhang X."/>
            <person name="Ozersky P."/>
            <person name="Wilson R.K."/>
            <person name="Sternberg P.W."/>
            <person name="Gasser R.B."/>
            <person name="Mitreva M."/>
        </authorList>
    </citation>
    <scope>NUCLEOTIDE SEQUENCE [LARGE SCALE GENOMIC DNA]</scope>
    <source>
        <strain evidence="8">HannoverDv2000</strain>
    </source>
</reference>
<dbReference type="GO" id="GO:0005886">
    <property type="term" value="C:plasma membrane"/>
    <property type="evidence" value="ECO:0007669"/>
    <property type="project" value="TreeGrafter"/>
</dbReference>
<dbReference type="PANTHER" id="PTHR19282:SF502">
    <property type="entry name" value="TETRASPANIN-14"/>
    <property type="match status" value="1"/>
</dbReference>
<reference evidence="7 8" key="1">
    <citation type="submission" date="2013-11" db="EMBL/GenBank/DDBJ databases">
        <title>Draft genome of the bovine lungworm Dictyocaulus viviparus.</title>
        <authorList>
            <person name="Mitreva M."/>
        </authorList>
    </citation>
    <scope>NUCLEOTIDE SEQUENCE [LARGE SCALE GENOMIC DNA]</scope>
    <source>
        <strain evidence="7 8">HannoverDv2000</strain>
    </source>
</reference>